<dbReference type="Gene3D" id="6.10.340.10">
    <property type="match status" value="1"/>
</dbReference>
<dbReference type="AlphaFoldDB" id="A0AA88KI60"/>
<dbReference type="InterPro" id="IPR003660">
    <property type="entry name" value="HAMP_dom"/>
</dbReference>
<organism evidence="4 5">
    <name type="scientific">Naegleria lovaniensis</name>
    <name type="common">Amoeba</name>
    <dbReference type="NCBI Taxonomy" id="51637"/>
    <lineage>
        <taxon>Eukaryota</taxon>
        <taxon>Discoba</taxon>
        <taxon>Heterolobosea</taxon>
        <taxon>Tetramitia</taxon>
        <taxon>Eutetramitia</taxon>
        <taxon>Vahlkampfiidae</taxon>
        <taxon>Naegleria</taxon>
    </lineage>
</organism>
<dbReference type="SMART" id="SM00315">
    <property type="entry name" value="RGS"/>
    <property type="match status" value="1"/>
</dbReference>
<keyword evidence="1" id="KW-0472">Membrane</keyword>
<feature type="domain" description="HAMP" evidence="3">
    <location>
        <begin position="452"/>
        <end position="505"/>
    </location>
</feature>
<keyword evidence="1" id="KW-0812">Transmembrane</keyword>
<evidence type="ECO:0008006" key="6">
    <source>
        <dbReference type="Google" id="ProtNLM"/>
    </source>
</evidence>
<evidence type="ECO:0000256" key="1">
    <source>
        <dbReference type="SAM" id="Phobius"/>
    </source>
</evidence>
<dbReference type="InterPro" id="IPR016137">
    <property type="entry name" value="RGS"/>
</dbReference>
<feature type="transmembrane region" description="Helical" evidence="1">
    <location>
        <begin position="423"/>
        <end position="454"/>
    </location>
</feature>
<dbReference type="GO" id="GO:0016020">
    <property type="term" value="C:membrane"/>
    <property type="evidence" value="ECO:0007669"/>
    <property type="project" value="InterPro"/>
</dbReference>
<dbReference type="Proteomes" id="UP000816034">
    <property type="component" value="Unassembled WGS sequence"/>
</dbReference>
<evidence type="ECO:0000259" key="2">
    <source>
        <dbReference type="PROSITE" id="PS50132"/>
    </source>
</evidence>
<dbReference type="PANTHER" id="PTHR10845:SF192">
    <property type="entry name" value="DOUBLE HIT, ISOFORM B"/>
    <property type="match status" value="1"/>
</dbReference>
<dbReference type="InterPro" id="IPR036305">
    <property type="entry name" value="RGS_sf"/>
</dbReference>
<evidence type="ECO:0000259" key="3">
    <source>
        <dbReference type="PROSITE" id="PS50885"/>
    </source>
</evidence>
<protein>
    <recommendedName>
        <fullName evidence="6">HAMP domain-containing protein</fullName>
    </recommendedName>
</protein>
<feature type="domain" description="RGS" evidence="2">
    <location>
        <begin position="674"/>
        <end position="783"/>
    </location>
</feature>
<dbReference type="Gene3D" id="1.10.167.10">
    <property type="entry name" value="Regulator of G-protein Signalling 4, domain 2"/>
    <property type="match status" value="1"/>
</dbReference>
<keyword evidence="1" id="KW-1133">Transmembrane helix</keyword>
<dbReference type="InterPro" id="IPR007892">
    <property type="entry name" value="CHASE4"/>
</dbReference>
<gene>
    <name evidence="4" type="ORF">C9374_005649</name>
</gene>
<dbReference type="SUPFAM" id="SSF48097">
    <property type="entry name" value="Regulator of G-protein signaling, RGS"/>
    <property type="match status" value="1"/>
</dbReference>
<dbReference type="RefSeq" id="XP_044547536.1">
    <property type="nucleotide sequence ID" value="XM_044695422.1"/>
</dbReference>
<dbReference type="Pfam" id="PF05228">
    <property type="entry name" value="CHASE4"/>
    <property type="match status" value="1"/>
</dbReference>
<reference evidence="4 5" key="1">
    <citation type="journal article" date="2018" name="BMC Genomics">
        <title>The genome of Naegleria lovaniensis, the basis for a comparative approach to unravel pathogenicity factors of the human pathogenic amoeba N. fowleri.</title>
        <authorList>
            <person name="Liechti N."/>
            <person name="Schurch N."/>
            <person name="Bruggmann R."/>
            <person name="Wittwer M."/>
        </authorList>
    </citation>
    <scope>NUCLEOTIDE SEQUENCE [LARGE SCALE GENOMIC DNA]</scope>
    <source>
        <strain evidence="4 5">ATCC 30569</strain>
    </source>
</reference>
<dbReference type="GeneID" id="68098104"/>
<feature type="transmembrane region" description="Helical" evidence="1">
    <location>
        <begin position="98"/>
        <end position="118"/>
    </location>
</feature>
<sequence length="804" mass="91139">MFEMNTTTSPRKPSYYNKTWTGFVNGNNNNHDSSTGSQSTAGFDSPKLGSTIMGGEVLFTQQQQQEPILNHEKGVDGLTGVWLKIQSWFGLRLKTTTALLMTSMIIVCLCALGLSLSFEFSFRNVERGFGEESVKKLSKALHDDYDVLFNKLYEYAAWDEVYNILEAQSPSQADNLLDEYFSCSYMKRVNMHYVMMYFPNQTFFRGVNCFGGVKLSAFPSELTQLDASFFIDVNIPEKRQETLITPSLTITQLMQQSGISPITSDLLPENTNHTNIIMVAAQPIQPTDNSATNGLMIFARYITANIMSDLARRNQQCNTFFDLRDSTDLEVLRKCMGFDSTRELKDYLSTQNASTISTKDAWTIEAPFAMFPGVIYDDSKKRQCYTPSESGSTRFSAFKLVNDWSGQQALVIRTDISREVYSLGWFSFLYTAVAILALVIIMAAAVLVFVEFVVLRRVLKIGRFVRSVTNENDLSRRLVNVSSDELGDLSADINGMLVALEVSQSKLANDNMMMQNILERTAIEEEKSRCILNSITDFVVTVECSSGLIININSSFENKILKKKPQSPHSMKSTPFENHVINEYITNFSTLQELLEKLDILSRGGEAFETTLYSDLGSKYPVHVSVNKTKMTVREGVIGDAFIIVMKNLSEQAELKNMLSMQQEKLMEIQKVAKFDKVMADKELRHKFKEFTIKERSSENFLFLEMVEQYKTISKSKERAVLQKEIVRRHLLPNSPQPLNVSQKILETEYKRIASGYGQLDLFDKLEVVVKGMILDDTFSRFMMERENEESTDTSDSASSITTN</sequence>
<dbReference type="InterPro" id="IPR044926">
    <property type="entry name" value="RGS_subdomain_2"/>
</dbReference>
<dbReference type="EMBL" id="PYSW02000025">
    <property type="protein sequence ID" value="KAG2381857.1"/>
    <property type="molecule type" value="Genomic_DNA"/>
</dbReference>
<name>A0AA88KI60_NAELO</name>
<dbReference type="PROSITE" id="PS50132">
    <property type="entry name" value="RGS"/>
    <property type="match status" value="1"/>
</dbReference>
<accession>A0AA88KI60</accession>
<dbReference type="CDD" id="cd07440">
    <property type="entry name" value="RGS"/>
    <property type="match status" value="1"/>
</dbReference>
<evidence type="ECO:0000313" key="5">
    <source>
        <dbReference type="Proteomes" id="UP000816034"/>
    </source>
</evidence>
<comment type="caution">
    <text evidence="4">The sequence shown here is derived from an EMBL/GenBank/DDBJ whole genome shotgun (WGS) entry which is preliminary data.</text>
</comment>
<dbReference type="GO" id="GO:0007165">
    <property type="term" value="P:signal transduction"/>
    <property type="evidence" value="ECO:0007669"/>
    <property type="project" value="InterPro"/>
</dbReference>
<proteinExistence type="predicted"/>
<dbReference type="PANTHER" id="PTHR10845">
    <property type="entry name" value="REGULATOR OF G PROTEIN SIGNALING"/>
    <property type="match status" value="1"/>
</dbReference>
<keyword evidence="5" id="KW-1185">Reference proteome</keyword>
<evidence type="ECO:0000313" key="4">
    <source>
        <dbReference type="EMBL" id="KAG2381857.1"/>
    </source>
</evidence>
<dbReference type="Pfam" id="PF00615">
    <property type="entry name" value="RGS"/>
    <property type="match status" value="1"/>
</dbReference>
<dbReference type="PROSITE" id="PS50885">
    <property type="entry name" value="HAMP"/>
    <property type="match status" value="1"/>
</dbReference>